<gene>
    <name evidence="9" type="primary">ADAMTS9</name>
    <name evidence="9" type="ORF">TSPGSL018_19593</name>
</gene>
<keyword evidence="5" id="KW-0245">EGF-like domain</keyword>
<dbReference type="Gene3D" id="3.40.50.1110">
    <property type="entry name" value="SGNH hydrolase"/>
    <property type="match status" value="1"/>
</dbReference>
<evidence type="ECO:0000256" key="2">
    <source>
        <dbReference type="ARBA" id="ARBA00022525"/>
    </source>
</evidence>
<dbReference type="GO" id="GO:0006508">
    <property type="term" value="P:proteolysis"/>
    <property type="evidence" value="ECO:0007669"/>
    <property type="project" value="TreeGrafter"/>
</dbReference>
<feature type="disulfide bond" evidence="5">
    <location>
        <begin position="836"/>
        <end position="845"/>
    </location>
</feature>
<evidence type="ECO:0000313" key="9">
    <source>
        <dbReference type="EMBL" id="JAC63864.1"/>
    </source>
</evidence>
<evidence type="ECO:0000256" key="6">
    <source>
        <dbReference type="SAM" id="MobiDB-lite"/>
    </source>
</evidence>
<dbReference type="PROSITE" id="PS00022">
    <property type="entry name" value="EGF_1"/>
    <property type="match status" value="1"/>
</dbReference>
<keyword evidence="9" id="KW-0401">Integrin</keyword>
<dbReference type="FunFam" id="2.20.100.10:FF:000005">
    <property type="entry name" value="ADAM metallopeptidase with thrombospondin type 1 motif 9"/>
    <property type="match status" value="1"/>
</dbReference>
<proteinExistence type="predicted"/>
<keyword evidence="5" id="KW-1015">Disulfide bond</keyword>
<comment type="subcellular location">
    <subcellularLocation>
        <location evidence="1">Secreted</location>
    </subcellularLocation>
</comment>
<dbReference type="PROSITE" id="PS50092">
    <property type="entry name" value="TSP1"/>
    <property type="match status" value="2"/>
</dbReference>
<dbReference type="InterPro" id="IPR000884">
    <property type="entry name" value="TSP1_rpt"/>
</dbReference>
<dbReference type="AlphaFoldDB" id="A0A061QZF8"/>
<evidence type="ECO:0000256" key="4">
    <source>
        <dbReference type="ARBA" id="ARBA00022737"/>
    </source>
</evidence>
<dbReference type="InterPro" id="IPR050439">
    <property type="entry name" value="ADAMTS_ADAMTS-like"/>
</dbReference>
<evidence type="ECO:0000256" key="3">
    <source>
        <dbReference type="ARBA" id="ARBA00022729"/>
    </source>
</evidence>
<name>A0A061QZF8_9CHLO</name>
<dbReference type="Pfam" id="PF13472">
    <property type="entry name" value="Lipase_GDSL_2"/>
    <property type="match status" value="1"/>
</dbReference>
<dbReference type="SUPFAM" id="SSF52266">
    <property type="entry name" value="SGNH hydrolase"/>
    <property type="match status" value="1"/>
</dbReference>
<evidence type="ECO:0000256" key="7">
    <source>
        <dbReference type="SAM" id="SignalP"/>
    </source>
</evidence>
<dbReference type="GO" id="GO:0031012">
    <property type="term" value="C:extracellular matrix"/>
    <property type="evidence" value="ECO:0007669"/>
    <property type="project" value="TreeGrafter"/>
</dbReference>
<feature type="non-terminal residue" evidence="9">
    <location>
        <position position="850"/>
    </location>
</feature>
<feature type="compositionally biased region" description="Polar residues" evidence="6">
    <location>
        <begin position="105"/>
        <end position="114"/>
    </location>
</feature>
<evidence type="ECO:0000256" key="5">
    <source>
        <dbReference type="PROSITE-ProRule" id="PRU00076"/>
    </source>
</evidence>
<dbReference type="GO" id="GO:0005576">
    <property type="term" value="C:extracellular region"/>
    <property type="evidence" value="ECO:0007669"/>
    <property type="project" value="UniProtKB-SubCell"/>
</dbReference>
<dbReference type="PANTHER" id="PTHR13723:SF281">
    <property type="entry name" value="PAPILIN"/>
    <property type="match status" value="1"/>
</dbReference>
<reference evidence="9" key="1">
    <citation type="submission" date="2014-05" db="EMBL/GenBank/DDBJ databases">
        <title>The transcriptome of the halophilic microalga Tetraselmis sp. GSL018 isolated from the Great Salt Lake, Utah.</title>
        <authorList>
            <person name="Jinkerson R.E."/>
            <person name="D'Adamo S."/>
            <person name="Posewitz M.C."/>
        </authorList>
    </citation>
    <scope>NUCLEOTIDE SEQUENCE</scope>
    <source>
        <strain evidence="9">GSL018</strain>
    </source>
</reference>
<dbReference type="EMBL" id="GBEZ01023000">
    <property type="protein sequence ID" value="JAC63864.1"/>
    <property type="molecule type" value="Transcribed_RNA"/>
</dbReference>
<dbReference type="GO" id="GO:0030198">
    <property type="term" value="P:extracellular matrix organization"/>
    <property type="evidence" value="ECO:0007669"/>
    <property type="project" value="TreeGrafter"/>
</dbReference>
<keyword evidence="3 7" id="KW-0732">Signal</keyword>
<dbReference type="SUPFAM" id="SSF82895">
    <property type="entry name" value="TSP-1 type 1 repeat"/>
    <property type="match status" value="2"/>
</dbReference>
<comment type="caution">
    <text evidence="5">Lacks conserved residue(s) required for the propagation of feature annotation.</text>
</comment>
<dbReference type="PANTHER" id="PTHR13723">
    <property type="entry name" value="ADAMTS A DISINTEGRIN AND METALLOPROTEASE WITH THROMBOSPONDIN MOTIFS PROTEASE"/>
    <property type="match status" value="1"/>
</dbReference>
<feature type="signal peptide" evidence="7">
    <location>
        <begin position="1"/>
        <end position="26"/>
    </location>
</feature>
<dbReference type="Gene3D" id="2.20.100.10">
    <property type="entry name" value="Thrombospondin type-1 (TSP1) repeat"/>
    <property type="match status" value="2"/>
</dbReference>
<dbReference type="GO" id="GO:0007229">
    <property type="term" value="P:integrin-mediated signaling pathway"/>
    <property type="evidence" value="ECO:0007669"/>
    <property type="project" value="UniProtKB-KW"/>
</dbReference>
<evidence type="ECO:0000259" key="8">
    <source>
        <dbReference type="PROSITE" id="PS50026"/>
    </source>
</evidence>
<dbReference type="InterPro" id="IPR036383">
    <property type="entry name" value="TSP1_rpt_sf"/>
</dbReference>
<dbReference type="SMART" id="SM00209">
    <property type="entry name" value="TSP1"/>
    <property type="match status" value="2"/>
</dbReference>
<protein>
    <submittedName>
        <fullName evidence="9">A disintegrin and metalloproteinase with thrombospondin motifs 9</fullName>
    </submittedName>
</protein>
<keyword evidence="4" id="KW-0677">Repeat</keyword>
<accession>A0A061QZF8</accession>
<dbReference type="InterPro" id="IPR013830">
    <property type="entry name" value="SGNH_hydro"/>
</dbReference>
<organism evidence="9">
    <name type="scientific">Tetraselmis sp. GSL018</name>
    <dbReference type="NCBI Taxonomy" id="582737"/>
    <lineage>
        <taxon>Eukaryota</taxon>
        <taxon>Viridiplantae</taxon>
        <taxon>Chlorophyta</taxon>
        <taxon>core chlorophytes</taxon>
        <taxon>Chlorodendrophyceae</taxon>
        <taxon>Chlorodendrales</taxon>
        <taxon>Chlorodendraceae</taxon>
        <taxon>Tetraselmis</taxon>
    </lineage>
</organism>
<dbReference type="InterPro" id="IPR000742">
    <property type="entry name" value="EGF"/>
</dbReference>
<feature type="region of interest" description="Disordered" evidence="6">
    <location>
        <begin position="105"/>
        <end position="126"/>
    </location>
</feature>
<dbReference type="PROSITE" id="PS50026">
    <property type="entry name" value="EGF_3"/>
    <property type="match status" value="1"/>
</dbReference>
<feature type="chain" id="PRO_5001610258" evidence="7">
    <location>
        <begin position="27"/>
        <end position="850"/>
    </location>
</feature>
<dbReference type="GO" id="GO:0004222">
    <property type="term" value="F:metalloendopeptidase activity"/>
    <property type="evidence" value="ECO:0007669"/>
    <property type="project" value="TreeGrafter"/>
</dbReference>
<keyword evidence="2" id="KW-0964">Secreted</keyword>
<dbReference type="InterPro" id="IPR036514">
    <property type="entry name" value="SGNH_hydro_sf"/>
</dbReference>
<sequence>MQYTNLYCLSISTALLFLCLFPSIQQAEVSQSFKQGYDLIEGRVVSSHNLSTVTASKESRLEEQENKNVTGSDIAEGVYESGNLFPLLNASVAGYPKTDTAALDSENTTRNHMQPHSEEEGTGDQAVNFNPTGYSRTAIRQFLFPGIGFTNVSLDNDRNVTASTLDTGMCRRYTLGSTEHDCAVGMTWQQQGCLSRNIIFSDSFGEKVDLVFLSDTIASKWVLEAPDVWRWFASRVINGNIANLGCEILEASNACKFASELLMRTPISPKVWVVSVGFSDCIAGTPHSQVTEELVKTVQALRYYNCFSHVVLSAILPFVPAEQDIELSWDKSPYRSCVKYTNAALKQFASENSAQGITFVDCSDIFLVSHRTHIDPNLVPDGIHLSRAGYERYAACLGERLARYSGLRRSKYREDFDFEAQSSPAPWSESPSFDWRFSEWRNCSAECGAGVQTRSGVCVDRKGGEVSDERCNPVTLKLLRTCNNGPCPMYGFVVGHWSNCSSPCGGGFASRTVVCMSSAGGKVDYLHCDQVQPRPAASKACNTQPCHEPSQTLDPCRAMEDCQGEARCPCFERFHGERSEQVLGCPGGAGASNGCCGSGAHGKGRPCLPEGSVLDRHGNTCPASKLDACGVCNGMGASIDVFGRCCSGVLDASGVCCAPGRLDECGVCAGSNFSCGFAATAVFDAESLAELEVLVESDLRPALAGRLSRLGVRPGRIRVASMALSPRERRAEVRFSVSPSAEPGAIALMTVSSFEAAMRQPGQPGRAIALRESTTTRVPACGNGVCEAGERTGPAGGTGSCPADCPLPRLACPTGGGPAPCSGKGVCVPASGACDCWPGHAGEACELCDG</sequence>
<dbReference type="Pfam" id="PF19030">
    <property type="entry name" value="TSP1_ADAMTS"/>
    <property type="match status" value="2"/>
</dbReference>
<feature type="domain" description="EGF-like" evidence="8">
    <location>
        <begin position="808"/>
        <end position="846"/>
    </location>
</feature>
<evidence type="ECO:0000256" key="1">
    <source>
        <dbReference type="ARBA" id="ARBA00004613"/>
    </source>
</evidence>